<name>A0A2D0N710_FLAN2</name>
<accession>A0A2D0N710</accession>
<dbReference type="EMBL" id="PDUD01000026">
    <property type="protein sequence ID" value="PHN04322.1"/>
    <property type="molecule type" value="Genomic_DNA"/>
</dbReference>
<organism evidence="2 3">
    <name type="scientific">Flavilitoribacter nigricans (strain ATCC 23147 / DSM 23189 / NBRC 102662 / NCIMB 1420 / SS-2)</name>
    <name type="common">Lewinella nigricans</name>
    <dbReference type="NCBI Taxonomy" id="1122177"/>
    <lineage>
        <taxon>Bacteria</taxon>
        <taxon>Pseudomonadati</taxon>
        <taxon>Bacteroidota</taxon>
        <taxon>Saprospiria</taxon>
        <taxon>Saprospirales</taxon>
        <taxon>Lewinellaceae</taxon>
        <taxon>Flavilitoribacter</taxon>
    </lineage>
</organism>
<sequence length="186" mass="21876">MFKGRYFVDKRTTSMLEIQRVRNFTLYESPIIKWLFFFVAALMIIIPVGIFFYPPIILAWKYLPGYFVVAYLIAGFSNNSFAVTAHGFYVINPNYPFKKFRHSPNFKIKNIRIDQTGTFWWLFFPMGQFGGNCNYVEITTIEGQRHKFLCAGLDLDAFDENDTEETLDTLHDNLKRKNIPVQFNFS</sequence>
<dbReference type="AlphaFoldDB" id="A0A2D0N710"/>
<gene>
    <name evidence="2" type="ORF">CRP01_22430</name>
</gene>
<keyword evidence="1" id="KW-1133">Transmembrane helix</keyword>
<proteinExistence type="predicted"/>
<feature type="transmembrane region" description="Helical" evidence="1">
    <location>
        <begin position="31"/>
        <end position="53"/>
    </location>
</feature>
<dbReference type="Proteomes" id="UP000223913">
    <property type="component" value="Unassembled WGS sequence"/>
</dbReference>
<evidence type="ECO:0000313" key="2">
    <source>
        <dbReference type="EMBL" id="PHN04322.1"/>
    </source>
</evidence>
<feature type="transmembrane region" description="Helical" evidence="1">
    <location>
        <begin position="65"/>
        <end position="91"/>
    </location>
</feature>
<keyword evidence="3" id="KW-1185">Reference proteome</keyword>
<keyword evidence="1" id="KW-0812">Transmembrane</keyword>
<reference evidence="2 3" key="1">
    <citation type="submission" date="2017-10" db="EMBL/GenBank/DDBJ databases">
        <title>The draft genome sequence of Lewinella nigricans NBRC 102662.</title>
        <authorList>
            <person name="Wang K."/>
        </authorList>
    </citation>
    <scope>NUCLEOTIDE SEQUENCE [LARGE SCALE GENOMIC DNA]</scope>
    <source>
        <strain evidence="2 3">NBRC 102662</strain>
    </source>
</reference>
<evidence type="ECO:0000256" key="1">
    <source>
        <dbReference type="SAM" id="Phobius"/>
    </source>
</evidence>
<comment type="caution">
    <text evidence="2">The sequence shown here is derived from an EMBL/GenBank/DDBJ whole genome shotgun (WGS) entry which is preliminary data.</text>
</comment>
<protein>
    <submittedName>
        <fullName evidence="2">Uncharacterized protein</fullName>
    </submittedName>
</protein>
<keyword evidence="1" id="KW-0472">Membrane</keyword>
<evidence type="ECO:0000313" key="3">
    <source>
        <dbReference type="Proteomes" id="UP000223913"/>
    </source>
</evidence>